<keyword evidence="2" id="KW-1185">Reference proteome</keyword>
<organism evidence="1 2">
    <name type="scientific">Polaribacter glomeratus</name>
    <dbReference type="NCBI Taxonomy" id="102"/>
    <lineage>
        <taxon>Bacteria</taxon>
        <taxon>Pseudomonadati</taxon>
        <taxon>Bacteroidota</taxon>
        <taxon>Flavobacteriia</taxon>
        <taxon>Flavobacteriales</taxon>
        <taxon>Flavobacteriaceae</taxon>
    </lineage>
</organism>
<accession>A0A2S7WGK1</accession>
<reference evidence="1 2" key="1">
    <citation type="submission" date="2016-12" db="EMBL/GenBank/DDBJ databases">
        <title>Trade-off between light-utilization and light-protection in marine flavobacteria.</title>
        <authorList>
            <person name="Kumagai Y."/>
            <person name="Yoshizawa S."/>
            <person name="Kogure K."/>
            <person name="Iwasaki W."/>
        </authorList>
    </citation>
    <scope>NUCLEOTIDE SEQUENCE [LARGE SCALE GENOMIC DNA]</scope>
    <source>
        <strain evidence="1 2">ATCC 43844</strain>
    </source>
</reference>
<evidence type="ECO:0000313" key="2">
    <source>
        <dbReference type="Proteomes" id="UP000239068"/>
    </source>
</evidence>
<evidence type="ECO:0000313" key="1">
    <source>
        <dbReference type="EMBL" id="PQJ76743.1"/>
    </source>
</evidence>
<dbReference type="EMBL" id="MSCM01000002">
    <property type="protein sequence ID" value="PQJ76743.1"/>
    <property type="molecule type" value="Genomic_DNA"/>
</dbReference>
<dbReference type="AlphaFoldDB" id="A0A2S7WGK1"/>
<name>A0A2S7WGK1_9FLAO</name>
<gene>
    <name evidence="1" type="ORF">BTO16_12750</name>
</gene>
<dbReference type="Proteomes" id="UP000239068">
    <property type="component" value="Unassembled WGS sequence"/>
</dbReference>
<comment type="caution">
    <text evidence="1">The sequence shown here is derived from an EMBL/GenBank/DDBJ whole genome shotgun (WGS) entry which is preliminary data.</text>
</comment>
<sequence length="124" mass="14077">MSCSVQKDIDTAIYDVYYEAKTRGSFINIHFKERTVTFKSTTEDKSIVLSKIDANTINEILSKIKLSEISNLKAPSDKRFYDGALIANFTIKKNDTSYVSSPFDHGNPPKELQALFNKLQSFIK</sequence>
<protein>
    <submittedName>
        <fullName evidence="1">Uncharacterized protein</fullName>
    </submittedName>
</protein>
<proteinExistence type="predicted"/>